<dbReference type="Gene3D" id="3.90.550.20">
    <property type="match status" value="1"/>
</dbReference>
<evidence type="ECO:0000256" key="1">
    <source>
        <dbReference type="ARBA" id="ARBA00004141"/>
    </source>
</evidence>
<dbReference type="GO" id="GO:0006676">
    <property type="term" value="P:mannosyl diphosphorylinositol ceramide metabolic process"/>
    <property type="evidence" value="ECO:0007669"/>
    <property type="project" value="UniProtKB-ARBA"/>
</dbReference>
<dbReference type="STRING" id="1344418.A0A1D2V8E0"/>
<dbReference type="Proteomes" id="UP000095038">
    <property type="component" value="Unassembled WGS sequence"/>
</dbReference>
<evidence type="ECO:0000256" key="2">
    <source>
        <dbReference type="ARBA" id="ARBA00009003"/>
    </source>
</evidence>
<dbReference type="InterPro" id="IPR007577">
    <property type="entry name" value="GlycoTrfase_DXD_sugar-bd_CS"/>
</dbReference>
<dbReference type="FunFam" id="3.90.550.20:FF:000001">
    <property type="entry name" value="MIPC synthase subunit (SurA)"/>
    <property type="match status" value="1"/>
</dbReference>
<dbReference type="EMBL" id="KV454501">
    <property type="protein sequence ID" value="ODV57868.1"/>
    <property type="molecule type" value="Genomic_DNA"/>
</dbReference>
<comment type="subcellular location">
    <subcellularLocation>
        <location evidence="1">Membrane</location>
        <topology evidence="1">Multi-pass membrane protein</topology>
    </subcellularLocation>
</comment>
<dbReference type="GO" id="GO:0031501">
    <property type="term" value="C:mannosyltransferase complex"/>
    <property type="evidence" value="ECO:0007669"/>
    <property type="project" value="UniProtKB-ARBA"/>
</dbReference>
<dbReference type="PANTHER" id="PTHR32385:SF20">
    <property type="entry name" value="MANNOSYL PHOSPHORYLINOSITOL CERAMIDE SYNTHASE CSH1-RELATED"/>
    <property type="match status" value="1"/>
</dbReference>
<evidence type="ECO:0000256" key="7">
    <source>
        <dbReference type="ARBA" id="ARBA00052145"/>
    </source>
</evidence>
<dbReference type="InterPro" id="IPR051706">
    <property type="entry name" value="Glycosyltransferase_domain"/>
</dbReference>
<keyword evidence="6 10" id="KW-0472">Membrane</keyword>
<evidence type="ECO:0000313" key="11">
    <source>
        <dbReference type="EMBL" id="ODV57868.1"/>
    </source>
</evidence>
<organism evidence="11 12">
    <name type="scientific">Ascoidea rubescens DSM 1968</name>
    <dbReference type="NCBI Taxonomy" id="1344418"/>
    <lineage>
        <taxon>Eukaryota</taxon>
        <taxon>Fungi</taxon>
        <taxon>Dikarya</taxon>
        <taxon>Ascomycota</taxon>
        <taxon>Saccharomycotina</taxon>
        <taxon>Saccharomycetes</taxon>
        <taxon>Ascoideaceae</taxon>
        <taxon>Ascoidea</taxon>
    </lineage>
</organism>
<keyword evidence="5 10" id="KW-1133">Transmembrane helix</keyword>
<dbReference type="EC" id="2.4.1.370" evidence="8"/>
<comment type="similarity">
    <text evidence="2">Belongs to the glycosyltransferase 32 family.</text>
</comment>
<dbReference type="SUPFAM" id="SSF53448">
    <property type="entry name" value="Nucleotide-diphospho-sugar transferases"/>
    <property type="match status" value="1"/>
</dbReference>
<evidence type="ECO:0000256" key="5">
    <source>
        <dbReference type="ARBA" id="ARBA00022989"/>
    </source>
</evidence>
<feature type="region of interest" description="Disordered" evidence="9">
    <location>
        <begin position="394"/>
        <end position="446"/>
    </location>
</feature>
<dbReference type="GeneID" id="30967849"/>
<dbReference type="OrthoDB" id="3647at2759"/>
<feature type="transmembrane region" description="Helical" evidence="10">
    <location>
        <begin position="7"/>
        <end position="24"/>
    </location>
</feature>
<evidence type="ECO:0000256" key="8">
    <source>
        <dbReference type="ARBA" id="ARBA00066893"/>
    </source>
</evidence>
<dbReference type="RefSeq" id="XP_020044175.1">
    <property type="nucleotide sequence ID" value="XM_020194213.1"/>
</dbReference>
<dbReference type="InterPro" id="IPR029044">
    <property type="entry name" value="Nucleotide-diphossugar_trans"/>
</dbReference>
<dbReference type="Pfam" id="PF04488">
    <property type="entry name" value="Gly_transf_sug"/>
    <property type="match status" value="1"/>
</dbReference>
<reference evidence="12" key="1">
    <citation type="submission" date="2016-05" db="EMBL/GenBank/DDBJ databases">
        <title>Comparative genomics of biotechnologically important yeasts.</title>
        <authorList>
            <consortium name="DOE Joint Genome Institute"/>
            <person name="Riley R."/>
            <person name="Haridas S."/>
            <person name="Wolfe K.H."/>
            <person name="Lopes M.R."/>
            <person name="Hittinger C.T."/>
            <person name="Goker M."/>
            <person name="Salamov A."/>
            <person name="Wisecaver J."/>
            <person name="Long T.M."/>
            <person name="Aerts A.L."/>
            <person name="Barry K."/>
            <person name="Choi C."/>
            <person name="Clum A."/>
            <person name="Coughlan A.Y."/>
            <person name="Deshpande S."/>
            <person name="Douglass A.P."/>
            <person name="Hanson S.J."/>
            <person name="Klenk H.-P."/>
            <person name="Labutti K."/>
            <person name="Lapidus A."/>
            <person name="Lindquist E."/>
            <person name="Lipzen A."/>
            <person name="Meier-Kolthoff J.P."/>
            <person name="Ohm R.A."/>
            <person name="Otillar R.P."/>
            <person name="Pangilinan J."/>
            <person name="Peng Y."/>
            <person name="Rokas A."/>
            <person name="Rosa C.A."/>
            <person name="Scheuner C."/>
            <person name="Sibirny A.A."/>
            <person name="Slot J.C."/>
            <person name="Stielow J.B."/>
            <person name="Sun H."/>
            <person name="Kurtzman C.P."/>
            <person name="Blackwell M."/>
            <person name="Grigoriev I.V."/>
            <person name="Jeffries T.W."/>
        </authorList>
    </citation>
    <scope>NUCLEOTIDE SEQUENCE [LARGE SCALE GENOMIC DNA]</scope>
    <source>
        <strain evidence="12">DSM 1968</strain>
    </source>
</reference>
<protein>
    <recommendedName>
        <fullName evidence="8">inositol phosphorylceramide mannosyltransferase</fullName>
        <ecNumber evidence="8">2.4.1.370</ecNumber>
    </recommendedName>
</protein>
<feature type="transmembrane region" description="Helical" evidence="10">
    <location>
        <begin position="268"/>
        <end position="290"/>
    </location>
</feature>
<evidence type="ECO:0000256" key="6">
    <source>
        <dbReference type="ARBA" id="ARBA00023136"/>
    </source>
</evidence>
<comment type="catalytic activity">
    <reaction evidence="7">
        <text>a 1D-myo-inositol-1-phospho-N-[(R)-2-hydroxy-very-long-chain fatty acyl]-(R)-4-hydroxysphingoid base + GDP-alpha-D-mannose = an alpha-D-mannosyl-(1&lt;-&gt;6)-1D-myo-inositol-1-phospho-N-[(R)-2-hydroxy-very-long-chain fatty acyl]-(R)-4-hydroxysphingoid base + GDP + H(+)</text>
        <dbReference type="Rhea" id="RHEA:64596"/>
        <dbReference type="ChEBI" id="CHEBI:15378"/>
        <dbReference type="ChEBI" id="CHEBI:57527"/>
        <dbReference type="ChEBI" id="CHEBI:58189"/>
        <dbReference type="ChEBI" id="CHEBI:155885"/>
        <dbReference type="ChEBI" id="CHEBI:155926"/>
        <dbReference type="EC" id="2.4.1.370"/>
    </reaction>
    <physiologicalReaction direction="left-to-right" evidence="7">
        <dbReference type="Rhea" id="RHEA:64597"/>
    </physiologicalReaction>
</comment>
<dbReference type="GO" id="GO:0103064">
    <property type="term" value="F:inositol phosphorylceramide mannosyltransferase activity"/>
    <property type="evidence" value="ECO:0007669"/>
    <property type="project" value="UniProtKB-EC"/>
</dbReference>
<keyword evidence="3 11" id="KW-0808">Transferase</keyword>
<feature type="transmembrane region" description="Helical" evidence="10">
    <location>
        <begin position="195"/>
        <end position="215"/>
    </location>
</feature>
<keyword evidence="4 10" id="KW-0812">Transmembrane</keyword>
<evidence type="ECO:0000256" key="3">
    <source>
        <dbReference type="ARBA" id="ARBA00022679"/>
    </source>
</evidence>
<dbReference type="GO" id="GO:0051999">
    <property type="term" value="P:mannosyl-inositol phosphorylceramide biosynthetic process"/>
    <property type="evidence" value="ECO:0007669"/>
    <property type="project" value="TreeGrafter"/>
</dbReference>
<dbReference type="GO" id="GO:0016020">
    <property type="term" value="C:membrane"/>
    <property type="evidence" value="ECO:0007669"/>
    <property type="project" value="UniProtKB-SubCell"/>
</dbReference>
<keyword evidence="12" id="KW-1185">Reference proteome</keyword>
<evidence type="ECO:0000256" key="9">
    <source>
        <dbReference type="SAM" id="MobiDB-lite"/>
    </source>
</evidence>
<proteinExistence type="inferred from homology"/>
<evidence type="ECO:0000313" key="12">
    <source>
        <dbReference type="Proteomes" id="UP000095038"/>
    </source>
</evidence>
<dbReference type="FunCoup" id="A0A1D2V8E0">
    <property type="interactions" value="42"/>
</dbReference>
<gene>
    <name evidence="11" type="ORF">ASCRUDRAFT_78325</name>
</gene>
<name>A0A1D2V8E0_9ASCO</name>
<accession>A0A1D2V8E0</accession>
<dbReference type="PANTHER" id="PTHR32385">
    <property type="entry name" value="MANNOSYL PHOSPHORYLINOSITOL CERAMIDE SYNTHASE"/>
    <property type="match status" value="1"/>
</dbReference>
<dbReference type="InParanoid" id="A0A1D2V8E0"/>
<evidence type="ECO:0000256" key="4">
    <source>
        <dbReference type="ARBA" id="ARBA00022692"/>
    </source>
</evidence>
<evidence type="ECO:0000256" key="10">
    <source>
        <dbReference type="SAM" id="Phobius"/>
    </source>
</evidence>
<feature type="compositionally biased region" description="Low complexity" evidence="9">
    <location>
        <begin position="408"/>
        <end position="427"/>
    </location>
</feature>
<dbReference type="AlphaFoldDB" id="A0A1D2V8E0"/>
<sequence length="446" mass="51710">MKKELKYIIYAHLALLLFILYQVFDLLTLVYDDSFSDALLEVDLNPPEDSPKKPQLIPKIIHQTYKNEFIPDIWKAGQKACLDLHPDYKYILWTDQMARDFISEQYPWFLKTWDNYKYPIERADSIRYFALSHFGGIYIDLDDGCARRLDPLLTVPAFVRKTTPTGVSNDVMGSVPKHPFFLKVLDNLQKYDRNWLIPYLTIMYSTGPLFLSVIWKQYKRWGVPENGVVKILQPADYKKHTYSFFIISEGSSWHLDDAKFIKSLGNHIPACVVLGFLIAFVVFYFEYSFYNWVISNNFRKFKAKFSFLNFFKFNTSKNNNNENSPSYSTLNTDSSDEDFLESINLDDDDDSTVLVTPSSNAIIKGRISLSDLVPIKHAALAKFLRKKNRNRKDSNLFIPKNINVPDSNNPNNNNPNNNNPNNNNNNNTSNDDNIKKDPLFNTSNIV</sequence>